<sequence length="141" mass="15520">MLLNLLLTLFLMFGTNTSNDHQELTLTVNNIPNSNGVIRVLLFQGPEGFPDQPKLAFQNASIKILNNTATHTFKNLPNGTYAISLFHDSQNTGKLRTNTFGIPKDGYGFSNNAASLVGAPSFEKAAFKLTKDVKHINIKLR</sequence>
<dbReference type="AlphaFoldDB" id="I3Z6M1"/>
<dbReference type="eggNOG" id="COG4704">
    <property type="taxonomic scope" value="Bacteria"/>
</dbReference>
<dbReference type="HOGENOM" id="CLU_125018_2_2_10"/>
<evidence type="ECO:0000313" key="3">
    <source>
        <dbReference type="Proteomes" id="UP000006050"/>
    </source>
</evidence>
<dbReference type="Pfam" id="PF09912">
    <property type="entry name" value="DUF2141"/>
    <property type="match status" value="1"/>
</dbReference>
<evidence type="ECO:0000313" key="2">
    <source>
        <dbReference type="EMBL" id="AFL84889.1"/>
    </source>
</evidence>
<feature type="signal peptide" evidence="1">
    <location>
        <begin position="1"/>
        <end position="20"/>
    </location>
</feature>
<keyword evidence="1" id="KW-0732">Signal</keyword>
<gene>
    <name evidence="2" type="ordered locus">Belba_2328</name>
</gene>
<reference evidence="3" key="1">
    <citation type="submission" date="2012-06" db="EMBL/GenBank/DDBJ databases">
        <title>The complete genome of Belliella baltica DSM 15883.</title>
        <authorList>
            <person name="Lucas S."/>
            <person name="Copeland A."/>
            <person name="Lapidus A."/>
            <person name="Goodwin L."/>
            <person name="Pitluck S."/>
            <person name="Peters L."/>
            <person name="Mikhailova N."/>
            <person name="Davenport K."/>
            <person name="Kyrpides N."/>
            <person name="Mavromatis K."/>
            <person name="Pagani I."/>
            <person name="Ivanova N."/>
            <person name="Ovchinnikova G."/>
            <person name="Zeytun A."/>
            <person name="Detter J.C."/>
            <person name="Han C."/>
            <person name="Land M."/>
            <person name="Hauser L."/>
            <person name="Markowitz V."/>
            <person name="Cheng J.-F."/>
            <person name="Hugenholtz P."/>
            <person name="Woyke T."/>
            <person name="Wu D."/>
            <person name="Tindall B."/>
            <person name="Pomrenke H."/>
            <person name="Brambilla E."/>
            <person name="Klenk H.-P."/>
            <person name="Eisen J.A."/>
        </authorList>
    </citation>
    <scope>NUCLEOTIDE SEQUENCE [LARGE SCALE GENOMIC DNA]</scope>
    <source>
        <strain evidence="3">DSM 15883 / CIP 108006 / LMG 21964 / BA134</strain>
    </source>
</reference>
<proteinExistence type="predicted"/>
<dbReference type="KEGG" id="bbd:Belba_2328"/>
<dbReference type="STRING" id="866536.Belba_2328"/>
<dbReference type="EMBL" id="CP003281">
    <property type="protein sequence ID" value="AFL84889.1"/>
    <property type="molecule type" value="Genomic_DNA"/>
</dbReference>
<name>I3Z6M1_BELBD</name>
<organism evidence="2 3">
    <name type="scientific">Belliella baltica (strain DSM 15883 / CIP 108006 / LMG 21964 / BA134)</name>
    <dbReference type="NCBI Taxonomy" id="866536"/>
    <lineage>
        <taxon>Bacteria</taxon>
        <taxon>Pseudomonadati</taxon>
        <taxon>Bacteroidota</taxon>
        <taxon>Cytophagia</taxon>
        <taxon>Cytophagales</taxon>
        <taxon>Cyclobacteriaceae</taxon>
        <taxon>Belliella</taxon>
    </lineage>
</organism>
<dbReference type="Proteomes" id="UP000006050">
    <property type="component" value="Chromosome"/>
</dbReference>
<dbReference type="OrthoDB" id="9788332at2"/>
<evidence type="ECO:0000256" key="1">
    <source>
        <dbReference type="SAM" id="SignalP"/>
    </source>
</evidence>
<feature type="chain" id="PRO_5003683498" description="DUF2141 domain-containing protein" evidence="1">
    <location>
        <begin position="21"/>
        <end position="141"/>
    </location>
</feature>
<protein>
    <recommendedName>
        <fullName evidence="4">DUF2141 domain-containing protein</fullName>
    </recommendedName>
</protein>
<accession>I3Z6M1</accession>
<evidence type="ECO:0008006" key="4">
    <source>
        <dbReference type="Google" id="ProtNLM"/>
    </source>
</evidence>
<dbReference type="InterPro" id="IPR018673">
    <property type="entry name" value="DUF2141"/>
</dbReference>
<keyword evidence="3" id="KW-1185">Reference proteome</keyword>